<keyword evidence="3" id="KW-1185">Reference proteome</keyword>
<protein>
    <submittedName>
        <fullName evidence="2">Uncharacterized protein</fullName>
    </submittedName>
</protein>
<sequence length="73" mass="8285">MFPKGWSRLPSQKPARNSFVPSEASTIISPRRKEDQVSPRKDCFLQCSFGWNNTARNGKCSMALQTPRGGQWK</sequence>
<gene>
    <name evidence="2" type="ORF">CEXT_512871</name>
</gene>
<comment type="caution">
    <text evidence="2">The sequence shown here is derived from an EMBL/GenBank/DDBJ whole genome shotgun (WGS) entry which is preliminary data.</text>
</comment>
<dbReference type="EMBL" id="BPLR01017688">
    <property type="protein sequence ID" value="GIY93661.1"/>
    <property type="molecule type" value="Genomic_DNA"/>
</dbReference>
<feature type="region of interest" description="Disordered" evidence="1">
    <location>
        <begin position="1"/>
        <end position="38"/>
    </location>
</feature>
<reference evidence="2 3" key="1">
    <citation type="submission" date="2021-06" db="EMBL/GenBank/DDBJ databases">
        <title>Caerostris extrusa draft genome.</title>
        <authorList>
            <person name="Kono N."/>
            <person name="Arakawa K."/>
        </authorList>
    </citation>
    <scope>NUCLEOTIDE SEQUENCE [LARGE SCALE GENOMIC DNA]</scope>
</reference>
<evidence type="ECO:0000256" key="1">
    <source>
        <dbReference type="SAM" id="MobiDB-lite"/>
    </source>
</evidence>
<organism evidence="2 3">
    <name type="scientific">Caerostris extrusa</name>
    <name type="common">Bark spider</name>
    <name type="synonym">Caerostris bankana</name>
    <dbReference type="NCBI Taxonomy" id="172846"/>
    <lineage>
        <taxon>Eukaryota</taxon>
        <taxon>Metazoa</taxon>
        <taxon>Ecdysozoa</taxon>
        <taxon>Arthropoda</taxon>
        <taxon>Chelicerata</taxon>
        <taxon>Arachnida</taxon>
        <taxon>Araneae</taxon>
        <taxon>Araneomorphae</taxon>
        <taxon>Entelegynae</taxon>
        <taxon>Araneoidea</taxon>
        <taxon>Araneidae</taxon>
        <taxon>Caerostris</taxon>
    </lineage>
</organism>
<evidence type="ECO:0000313" key="3">
    <source>
        <dbReference type="Proteomes" id="UP001054945"/>
    </source>
</evidence>
<accession>A0AAV4XI73</accession>
<proteinExistence type="predicted"/>
<dbReference type="AlphaFoldDB" id="A0AAV4XI73"/>
<name>A0AAV4XI73_CAEEX</name>
<feature type="compositionally biased region" description="Polar residues" evidence="1">
    <location>
        <begin position="19"/>
        <end position="28"/>
    </location>
</feature>
<evidence type="ECO:0000313" key="2">
    <source>
        <dbReference type="EMBL" id="GIY93661.1"/>
    </source>
</evidence>
<dbReference type="Proteomes" id="UP001054945">
    <property type="component" value="Unassembled WGS sequence"/>
</dbReference>